<keyword evidence="2" id="KW-1185">Reference proteome</keyword>
<sequence length="499" mass="55029">MPPTAIIGGDSYSSYSWIMQSYAAMSCTAMPNASLPSSRSNLNATCRVPTQMPRTPSKTTTVSPGTKTTSRLAIEAPPSKPTACDKILHAVKKEDPDTNSCDFPKIIMDKLHDHYTTMHLDSHSPALKLSHVTLEQFHVTMDVLECCTRVIGKPCFAYLAEAKDLIIRWLSAIHEALINTVNSIFLREVVMLNYPLNLVSVTLGHNMELKTTGGGRAVPDICIEFYSKGPIPKVTYPVICQISFTESSDDAFDVIESIMEANPSIQMAMLLDVKESPDFSWPSSQSKTWKSLSQDLTPLSLQEFITTSNPTGWATTFAELITVSHHVWCSIVSVDYYIWLRDSTGTLDICATSECTAHGSMPGNTGMDAVQNMIVQGLDLIRKSLIMFCEDAMQVSMVMADLVPLENHISHFLTTFNSFADDLKRGASLTTHSHYITWFDNSFWGMKHSHNDEEYVMPAGSEDSPADNCSAGDLIDHPHSDHNEGCHVSRRLAKCGAGV</sequence>
<reference evidence="2" key="2">
    <citation type="submission" date="2015-01" db="EMBL/GenBank/DDBJ databases">
        <title>Evolutionary Origins and Diversification of the Mycorrhizal Mutualists.</title>
        <authorList>
            <consortium name="DOE Joint Genome Institute"/>
            <consortium name="Mycorrhizal Genomics Consortium"/>
            <person name="Kohler A."/>
            <person name="Kuo A."/>
            <person name="Nagy L.G."/>
            <person name="Floudas D."/>
            <person name="Copeland A."/>
            <person name="Barry K.W."/>
            <person name="Cichocki N."/>
            <person name="Veneault-Fourrey C."/>
            <person name="LaButti K."/>
            <person name="Lindquist E.A."/>
            <person name="Lipzen A."/>
            <person name="Lundell T."/>
            <person name="Morin E."/>
            <person name="Murat C."/>
            <person name="Riley R."/>
            <person name="Ohm R."/>
            <person name="Sun H."/>
            <person name="Tunlid A."/>
            <person name="Henrissat B."/>
            <person name="Grigoriev I.V."/>
            <person name="Hibbett D.S."/>
            <person name="Martin F."/>
        </authorList>
    </citation>
    <scope>NUCLEOTIDE SEQUENCE [LARGE SCALE GENOMIC DNA]</scope>
    <source>
        <strain evidence="2">441</strain>
    </source>
</reference>
<name>A0A0C9YTJ9_9AGAM</name>
<reference evidence="1 2" key="1">
    <citation type="submission" date="2014-04" db="EMBL/GenBank/DDBJ databases">
        <authorList>
            <consortium name="DOE Joint Genome Institute"/>
            <person name="Kuo A."/>
            <person name="Kohler A."/>
            <person name="Costa M.D."/>
            <person name="Nagy L.G."/>
            <person name="Floudas D."/>
            <person name="Copeland A."/>
            <person name="Barry K.W."/>
            <person name="Cichocki N."/>
            <person name="Veneault-Fourrey C."/>
            <person name="LaButti K."/>
            <person name="Lindquist E.A."/>
            <person name="Lipzen A."/>
            <person name="Lundell T."/>
            <person name="Morin E."/>
            <person name="Murat C."/>
            <person name="Sun H."/>
            <person name="Tunlid A."/>
            <person name="Henrissat B."/>
            <person name="Grigoriev I.V."/>
            <person name="Hibbett D.S."/>
            <person name="Martin F."/>
            <person name="Nordberg H.P."/>
            <person name="Cantor M.N."/>
            <person name="Hua S.X."/>
        </authorList>
    </citation>
    <scope>NUCLEOTIDE SEQUENCE [LARGE SCALE GENOMIC DNA]</scope>
    <source>
        <strain evidence="1 2">441</strain>
    </source>
</reference>
<proteinExistence type="predicted"/>
<dbReference type="Proteomes" id="UP000054018">
    <property type="component" value="Unassembled WGS sequence"/>
</dbReference>
<dbReference type="OrthoDB" id="2618643at2759"/>
<organism evidence="1 2">
    <name type="scientific">Pisolithus microcarpus 441</name>
    <dbReference type="NCBI Taxonomy" id="765257"/>
    <lineage>
        <taxon>Eukaryota</taxon>
        <taxon>Fungi</taxon>
        <taxon>Dikarya</taxon>
        <taxon>Basidiomycota</taxon>
        <taxon>Agaricomycotina</taxon>
        <taxon>Agaricomycetes</taxon>
        <taxon>Agaricomycetidae</taxon>
        <taxon>Boletales</taxon>
        <taxon>Sclerodermatineae</taxon>
        <taxon>Pisolithaceae</taxon>
        <taxon>Pisolithus</taxon>
    </lineage>
</organism>
<evidence type="ECO:0000313" key="2">
    <source>
        <dbReference type="Proteomes" id="UP000054018"/>
    </source>
</evidence>
<dbReference type="HOGENOM" id="CLU_047153_0_0_1"/>
<accession>A0A0C9YTJ9</accession>
<dbReference type="EMBL" id="KN833831">
    <property type="protein sequence ID" value="KIK17364.1"/>
    <property type="molecule type" value="Genomic_DNA"/>
</dbReference>
<dbReference type="AlphaFoldDB" id="A0A0C9YTJ9"/>
<evidence type="ECO:0000313" key="1">
    <source>
        <dbReference type="EMBL" id="KIK17364.1"/>
    </source>
</evidence>
<protein>
    <submittedName>
        <fullName evidence="1">Uncharacterized protein</fullName>
    </submittedName>
</protein>
<gene>
    <name evidence="1" type="ORF">PISMIDRAFT_15177</name>
</gene>